<dbReference type="SUPFAM" id="SSF56047">
    <property type="entry name" value="Ribosomal protein S8"/>
    <property type="match status" value="1"/>
</dbReference>
<evidence type="ECO:0000256" key="4">
    <source>
        <dbReference type="ARBA" id="ARBA00022980"/>
    </source>
</evidence>
<keyword evidence="2 7" id="KW-0699">rRNA-binding</keyword>
<dbReference type="GO" id="GO:0003735">
    <property type="term" value="F:structural constituent of ribosome"/>
    <property type="evidence" value="ECO:0007669"/>
    <property type="project" value="InterPro"/>
</dbReference>
<comment type="similarity">
    <text evidence="1 7">Belongs to the universal ribosomal protein uS8 family.</text>
</comment>
<evidence type="ECO:0000256" key="3">
    <source>
        <dbReference type="ARBA" id="ARBA00022884"/>
    </source>
</evidence>
<evidence type="ECO:0000256" key="1">
    <source>
        <dbReference type="ARBA" id="ARBA00006471"/>
    </source>
</evidence>
<evidence type="ECO:0000256" key="5">
    <source>
        <dbReference type="ARBA" id="ARBA00023274"/>
    </source>
</evidence>
<dbReference type="InterPro" id="IPR000630">
    <property type="entry name" value="Ribosomal_uS8"/>
</dbReference>
<accession>A0A1F7S3R4</accession>
<proteinExistence type="inferred from homology"/>
<dbReference type="GO" id="GO:1990904">
    <property type="term" value="C:ribonucleoprotein complex"/>
    <property type="evidence" value="ECO:0007669"/>
    <property type="project" value="UniProtKB-KW"/>
</dbReference>
<evidence type="ECO:0000313" key="9">
    <source>
        <dbReference type="Proteomes" id="UP000179266"/>
    </source>
</evidence>
<comment type="caution">
    <text evidence="8">The sequence shown here is derived from an EMBL/GenBank/DDBJ whole genome shotgun (WGS) entry which is preliminary data.</text>
</comment>
<dbReference type="InterPro" id="IPR035987">
    <property type="entry name" value="Ribosomal_uS8_sf"/>
</dbReference>
<dbReference type="Proteomes" id="UP000179266">
    <property type="component" value="Unassembled WGS sequence"/>
</dbReference>
<dbReference type="GO" id="GO:0006412">
    <property type="term" value="P:translation"/>
    <property type="evidence" value="ECO:0007669"/>
    <property type="project" value="UniProtKB-UniRule"/>
</dbReference>
<comment type="subunit">
    <text evidence="7">Part of the 30S ribosomal subunit. Contacts proteins S5 and S12.</text>
</comment>
<comment type="function">
    <text evidence="7">One of the primary rRNA binding proteins, it binds directly to 16S rRNA central domain where it helps coordinate assembly of the platform of the 30S subunit.</text>
</comment>
<reference evidence="8 9" key="1">
    <citation type="journal article" date="2016" name="Nat. Commun.">
        <title>Thousands of microbial genomes shed light on interconnected biogeochemical processes in an aquifer system.</title>
        <authorList>
            <person name="Anantharaman K."/>
            <person name="Brown C.T."/>
            <person name="Hug L.A."/>
            <person name="Sharon I."/>
            <person name="Castelle C.J."/>
            <person name="Probst A.J."/>
            <person name="Thomas B.C."/>
            <person name="Singh A."/>
            <person name="Wilkins M.J."/>
            <person name="Karaoz U."/>
            <person name="Brodie E.L."/>
            <person name="Williams K.H."/>
            <person name="Hubbard S.S."/>
            <person name="Banfield J.F."/>
        </authorList>
    </citation>
    <scope>NUCLEOTIDE SEQUENCE [LARGE SCALE GENOMIC DNA]</scope>
</reference>
<dbReference type="AlphaFoldDB" id="A0A1F7S3R4"/>
<protein>
    <recommendedName>
        <fullName evidence="6 7">Small ribosomal subunit protein uS8</fullName>
    </recommendedName>
</protein>
<gene>
    <name evidence="7" type="primary">rpsH</name>
    <name evidence="8" type="ORF">A2161_15975</name>
</gene>
<dbReference type="GO" id="GO:0005840">
    <property type="term" value="C:ribosome"/>
    <property type="evidence" value="ECO:0007669"/>
    <property type="project" value="UniProtKB-KW"/>
</dbReference>
<sequence>MTMTDPVADMITRIRNGVTAQKENVNIPSSGIKREILRVLKEEGFIQDFGEHSEDKSHVVLNVKLKYGSRNQKVINGIQRVSKPGRRIYKKGSEIRRFRNGLGFSIISTDRGVMTDRDSMKKGLGGEVLINIW</sequence>
<dbReference type="PANTHER" id="PTHR11758">
    <property type="entry name" value="40S RIBOSOMAL PROTEIN S15A"/>
    <property type="match status" value="1"/>
</dbReference>
<evidence type="ECO:0000313" key="8">
    <source>
        <dbReference type="EMBL" id="OGL47737.1"/>
    </source>
</evidence>
<name>A0A1F7S3R4_9BACT</name>
<dbReference type="GO" id="GO:0005737">
    <property type="term" value="C:cytoplasm"/>
    <property type="evidence" value="ECO:0007669"/>
    <property type="project" value="UniProtKB-ARBA"/>
</dbReference>
<dbReference type="Gene3D" id="3.30.1370.30">
    <property type="match status" value="1"/>
</dbReference>
<organism evidence="8 9">
    <name type="scientific">Candidatus Schekmanbacteria bacterium RBG_13_48_7</name>
    <dbReference type="NCBI Taxonomy" id="1817878"/>
    <lineage>
        <taxon>Bacteria</taxon>
        <taxon>Candidatus Schekmaniibacteriota</taxon>
    </lineage>
</organism>
<dbReference type="Pfam" id="PF00410">
    <property type="entry name" value="Ribosomal_S8"/>
    <property type="match status" value="1"/>
</dbReference>
<dbReference type="GO" id="GO:0019843">
    <property type="term" value="F:rRNA binding"/>
    <property type="evidence" value="ECO:0007669"/>
    <property type="project" value="UniProtKB-UniRule"/>
</dbReference>
<evidence type="ECO:0000256" key="7">
    <source>
        <dbReference type="HAMAP-Rule" id="MF_01302"/>
    </source>
</evidence>
<dbReference type="NCBIfam" id="NF001109">
    <property type="entry name" value="PRK00136.1"/>
    <property type="match status" value="1"/>
</dbReference>
<keyword evidence="4 7" id="KW-0689">Ribosomal protein</keyword>
<dbReference type="EMBL" id="MGDD01000059">
    <property type="protein sequence ID" value="OGL47737.1"/>
    <property type="molecule type" value="Genomic_DNA"/>
</dbReference>
<evidence type="ECO:0000256" key="6">
    <source>
        <dbReference type="ARBA" id="ARBA00035258"/>
    </source>
</evidence>
<evidence type="ECO:0000256" key="2">
    <source>
        <dbReference type="ARBA" id="ARBA00022730"/>
    </source>
</evidence>
<dbReference type="Gene3D" id="3.30.1490.10">
    <property type="match status" value="1"/>
</dbReference>
<dbReference type="HAMAP" id="MF_01302_B">
    <property type="entry name" value="Ribosomal_uS8_B"/>
    <property type="match status" value="1"/>
</dbReference>
<keyword evidence="5 7" id="KW-0687">Ribonucleoprotein</keyword>
<dbReference type="FunFam" id="3.30.1490.10:FF:000001">
    <property type="entry name" value="30S ribosomal protein S8"/>
    <property type="match status" value="1"/>
</dbReference>
<dbReference type="FunFam" id="3.30.1370.30:FF:000002">
    <property type="entry name" value="30S ribosomal protein S8"/>
    <property type="match status" value="1"/>
</dbReference>
<keyword evidence="3 7" id="KW-0694">RNA-binding</keyword>